<comment type="caution">
    <text evidence="1">The sequence shown here is derived from an EMBL/GenBank/DDBJ whole genome shotgun (WGS) entry which is preliminary data.</text>
</comment>
<dbReference type="Proteomes" id="UP000836387">
    <property type="component" value="Unassembled WGS sequence"/>
</dbReference>
<name>A0ACA9UEF5_BIOOC</name>
<sequence length="141" mass="15250">MSPSATLPSLDSAFVASASEYQILEKPSRSGRKLRIICLGGGASALNLAHEVSISSLDLDLVCYEKNPSIGGTCSRGTIDGMVAYYSSASEILQYFKDVAEKYDLNKYVRLNHTVVVQRNNPDDVITDKADIFINASGVLK</sequence>
<reference evidence="1" key="1">
    <citation type="submission" date="2020-04" db="EMBL/GenBank/DDBJ databases">
        <authorList>
            <person name="Broberg M."/>
        </authorList>
    </citation>
    <scope>NUCLEOTIDE SEQUENCE</scope>
</reference>
<accession>A0ACA9UEF5</accession>
<dbReference type="EMBL" id="CADEHS020000282">
    <property type="protein sequence ID" value="CAG9951404.1"/>
    <property type="molecule type" value="Genomic_DNA"/>
</dbReference>
<feature type="non-terminal residue" evidence="1">
    <location>
        <position position="141"/>
    </location>
</feature>
<reference evidence="1" key="2">
    <citation type="submission" date="2021-10" db="EMBL/GenBank/DDBJ databases">
        <authorList>
            <person name="Piombo E."/>
        </authorList>
    </citation>
    <scope>NUCLEOTIDE SEQUENCE</scope>
</reference>
<protein>
    <submittedName>
        <fullName evidence="1">Uncharacterized protein</fullName>
    </submittedName>
</protein>
<proteinExistence type="predicted"/>
<evidence type="ECO:0000313" key="1">
    <source>
        <dbReference type="EMBL" id="CAG9951404.1"/>
    </source>
</evidence>
<evidence type="ECO:0000313" key="2">
    <source>
        <dbReference type="Proteomes" id="UP000836387"/>
    </source>
</evidence>
<gene>
    <name evidence="1" type="ORF">CRV2_00021288</name>
</gene>
<keyword evidence="2" id="KW-1185">Reference proteome</keyword>
<organism evidence="1 2">
    <name type="scientific">Clonostachys rosea f. rosea IK726</name>
    <dbReference type="NCBI Taxonomy" id="1349383"/>
    <lineage>
        <taxon>Eukaryota</taxon>
        <taxon>Fungi</taxon>
        <taxon>Dikarya</taxon>
        <taxon>Ascomycota</taxon>
        <taxon>Pezizomycotina</taxon>
        <taxon>Sordariomycetes</taxon>
        <taxon>Hypocreomycetidae</taxon>
        <taxon>Hypocreales</taxon>
        <taxon>Bionectriaceae</taxon>
        <taxon>Clonostachys</taxon>
    </lineage>
</organism>